<keyword evidence="2" id="KW-1185">Reference proteome</keyword>
<organism evidence="1 2">
    <name type="scientific">Dictyobacter arantiisoli</name>
    <dbReference type="NCBI Taxonomy" id="2014874"/>
    <lineage>
        <taxon>Bacteria</taxon>
        <taxon>Bacillati</taxon>
        <taxon>Chloroflexota</taxon>
        <taxon>Ktedonobacteria</taxon>
        <taxon>Ktedonobacterales</taxon>
        <taxon>Dictyobacteraceae</taxon>
        <taxon>Dictyobacter</taxon>
    </lineage>
</organism>
<reference evidence="1 2" key="1">
    <citation type="submission" date="2019-01" db="EMBL/GenBank/DDBJ databases">
        <title>Draft genome sequence of Dictyobacter sp. Uno17.</title>
        <authorList>
            <person name="Wang C.M."/>
            <person name="Zheng Y."/>
            <person name="Sakai Y."/>
            <person name="Abe K."/>
            <person name="Yokota A."/>
            <person name="Yabe S."/>
        </authorList>
    </citation>
    <scope>NUCLEOTIDE SEQUENCE [LARGE SCALE GENOMIC DNA]</scope>
    <source>
        <strain evidence="1 2">Uno17</strain>
    </source>
</reference>
<dbReference type="Proteomes" id="UP000322530">
    <property type="component" value="Unassembled WGS sequence"/>
</dbReference>
<gene>
    <name evidence="1" type="ORF">KDI_51860</name>
</gene>
<evidence type="ECO:0000313" key="2">
    <source>
        <dbReference type="Proteomes" id="UP000322530"/>
    </source>
</evidence>
<name>A0A5A5TK11_9CHLR</name>
<protein>
    <submittedName>
        <fullName evidence="1">Uncharacterized protein</fullName>
    </submittedName>
</protein>
<evidence type="ECO:0000313" key="1">
    <source>
        <dbReference type="EMBL" id="GCF11622.1"/>
    </source>
</evidence>
<comment type="caution">
    <text evidence="1">The sequence shown here is derived from an EMBL/GenBank/DDBJ whole genome shotgun (WGS) entry which is preliminary data.</text>
</comment>
<accession>A0A5A5TK11</accession>
<dbReference type="AlphaFoldDB" id="A0A5A5TK11"/>
<proteinExistence type="predicted"/>
<dbReference type="EMBL" id="BIXY01000128">
    <property type="protein sequence ID" value="GCF11622.1"/>
    <property type="molecule type" value="Genomic_DNA"/>
</dbReference>
<dbReference type="RefSeq" id="WP_172632455.1">
    <property type="nucleotide sequence ID" value="NZ_BIXY01000128.1"/>
</dbReference>
<sequence length="274" mass="30928">MRITRTHQPLTYDVRLPDEAQADALRLLHVSRSIVNQALEILWPSLDAFGERTTGPAWKQVGQYIGSPQPHGDRQWRCESEVVGRLLRAQAERKEAFALIAPILSDGFICPKTEKRPAGKNRAALKQAIATLQKQVEDDETSFLTLQNVTEQCCNFFLQHDHFPASYEELQSVPLLKVGMLTYAGDDGREKGQAYRLHVALDAGIARFRFRYPDEQGDWHWRKMETIIVLPDCLKERLRGGALMAPTLREERGANGERFAGAGFHHRGGKRGSA</sequence>